<evidence type="ECO:0000256" key="4">
    <source>
        <dbReference type="ARBA" id="ARBA00022643"/>
    </source>
</evidence>
<feature type="transmembrane region" description="Helical" evidence="9">
    <location>
        <begin position="90"/>
        <end position="113"/>
    </location>
</feature>
<feature type="transmembrane region" description="Helical" evidence="9">
    <location>
        <begin position="17"/>
        <end position="35"/>
    </location>
</feature>
<evidence type="ECO:0000256" key="8">
    <source>
        <dbReference type="ARBA" id="ARBA00023136"/>
    </source>
</evidence>
<reference evidence="10 11" key="1">
    <citation type="submission" date="2019-04" db="EMBL/GenBank/DDBJ databases">
        <authorList>
            <person name="Van Vliet M D."/>
        </authorList>
    </citation>
    <scope>NUCLEOTIDE SEQUENCE [LARGE SCALE GENOMIC DNA]</scope>
    <source>
        <strain evidence="10 11">F1</strain>
    </source>
</reference>
<dbReference type="PANTHER" id="PTHR30578">
    <property type="entry name" value="ELECTRON TRANSPORT COMPLEX PROTEIN RNFD"/>
    <property type="match status" value="1"/>
</dbReference>
<evidence type="ECO:0000256" key="5">
    <source>
        <dbReference type="ARBA" id="ARBA00022692"/>
    </source>
</evidence>
<evidence type="ECO:0000256" key="3">
    <source>
        <dbReference type="ARBA" id="ARBA00022630"/>
    </source>
</evidence>
<dbReference type="GO" id="GO:0055085">
    <property type="term" value="P:transmembrane transport"/>
    <property type="evidence" value="ECO:0007669"/>
    <property type="project" value="InterPro"/>
</dbReference>
<evidence type="ECO:0000256" key="9">
    <source>
        <dbReference type="SAM" id="Phobius"/>
    </source>
</evidence>
<name>A0A6C2U5E9_PONDE</name>
<sequence length="314" mass="33899">MPIASPFLRVGSRSAPMAAWALLALMVPCAIYSILYDPTFIWKLIGYAFLGAFAETLYTLIVKRKRRLVCTGAALSAALLAASVPPSMPFLPMLLAILIAVWIVKLPMVGLPLRFNAAMVGRLFLMLAYPNHVVNWGTPTADVISTATPQELYRSEGFALDWPQLLIGKIEGVWEGLFLLVPGSPGETYPLILLLLGGLLCWKGITAWRTPAAFLLSFTVSTALCGHSPLINLFSAATLSSAVFIVSDPVSTPMSKSGQLACGIIIGASNALIRHFTFYTEAIVYAVLLGNLCTPLLDRIAFEVQGRKLAKRSV</sequence>
<evidence type="ECO:0000256" key="6">
    <source>
        <dbReference type="ARBA" id="ARBA00022967"/>
    </source>
</evidence>
<dbReference type="InterPro" id="IPR004338">
    <property type="entry name" value="NqrB/RnfD"/>
</dbReference>
<dbReference type="Pfam" id="PF03116">
    <property type="entry name" value="NQR2_RnfD_RnfE"/>
    <property type="match status" value="1"/>
</dbReference>
<keyword evidence="2" id="KW-0597">Phosphoprotein</keyword>
<proteinExistence type="predicted"/>
<accession>A0A6C2U5E9</accession>
<dbReference type="RefSeq" id="WP_168442404.1">
    <property type="nucleotide sequence ID" value="NZ_CAAHFG010000002.1"/>
</dbReference>
<keyword evidence="8 9" id="KW-0472">Membrane</keyword>
<dbReference type="GO" id="GO:0005886">
    <property type="term" value="C:plasma membrane"/>
    <property type="evidence" value="ECO:0007669"/>
    <property type="project" value="TreeGrafter"/>
</dbReference>
<evidence type="ECO:0000256" key="2">
    <source>
        <dbReference type="ARBA" id="ARBA00022553"/>
    </source>
</evidence>
<feature type="transmembrane region" description="Helical" evidence="9">
    <location>
        <begin position="41"/>
        <end position="61"/>
    </location>
</feature>
<keyword evidence="11" id="KW-1185">Reference proteome</keyword>
<dbReference type="EMBL" id="CAAHFG010000002">
    <property type="protein sequence ID" value="VGO15298.1"/>
    <property type="molecule type" value="Genomic_DNA"/>
</dbReference>
<evidence type="ECO:0000313" key="11">
    <source>
        <dbReference type="Proteomes" id="UP000366872"/>
    </source>
</evidence>
<dbReference type="Proteomes" id="UP000366872">
    <property type="component" value="Unassembled WGS sequence"/>
</dbReference>
<organism evidence="10 11">
    <name type="scientific">Pontiella desulfatans</name>
    <dbReference type="NCBI Taxonomy" id="2750659"/>
    <lineage>
        <taxon>Bacteria</taxon>
        <taxon>Pseudomonadati</taxon>
        <taxon>Kiritimatiellota</taxon>
        <taxon>Kiritimatiellia</taxon>
        <taxon>Kiritimatiellales</taxon>
        <taxon>Pontiellaceae</taxon>
        <taxon>Pontiella</taxon>
    </lineage>
</organism>
<evidence type="ECO:0000256" key="1">
    <source>
        <dbReference type="ARBA" id="ARBA00022448"/>
    </source>
</evidence>
<keyword evidence="1" id="KW-0813">Transport</keyword>
<dbReference type="AlphaFoldDB" id="A0A6C2U5E9"/>
<gene>
    <name evidence="10" type="primary">nqrB_2</name>
    <name evidence="10" type="ORF">PDESU_03880</name>
</gene>
<keyword evidence="6" id="KW-1278">Translocase</keyword>
<evidence type="ECO:0000313" key="10">
    <source>
        <dbReference type="EMBL" id="VGO15298.1"/>
    </source>
</evidence>
<feature type="transmembrane region" description="Helical" evidence="9">
    <location>
        <begin position="68"/>
        <end position="84"/>
    </location>
</feature>
<keyword evidence="5 9" id="KW-0812">Transmembrane</keyword>
<keyword evidence="4" id="KW-0288">FMN</keyword>
<keyword evidence="3" id="KW-0285">Flavoprotein</keyword>
<protein>
    <submittedName>
        <fullName evidence="10">Na(+)-translocating NADH-quinone reductase subunit B</fullName>
    </submittedName>
</protein>
<keyword evidence="7 9" id="KW-1133">Transmembrane helix</keyword>
<evidence type="ECO:0000256" key="7">
    <source>
        <dbReference type="ARBA" id="ARBA00022989"/>
    </source>
</evidence>
<dbReference type="PANTHER" id="PTHR30578:SF0">
    <property type="entry name" value="ION-TRANSLOCATING OXIDOREDUCTASE COMPLEX SUBUNIT D"/>
    <property type="match status" value="1"/>
</dbReference>